<dbReference type="InterPro" id="IPR050870">
    <property type="entry name" value="FAST_kinase"/>
</dbReference>
<reference evidence="1 2" key="1">
    <citation type="submission" date="2022-05" db="EMBL/GenBank/DDBJ databases">
        <authorList>
            <consortium name="Genoscope - CEA"/>
            <person name="William W."/>
        </authorList>
    </citation>
    <scope>NUCLEOTIDE SEQUENCE [LARGE SCALE GENOMIC DNA]</scope>
</reference>
<proteinExistence type="predicted"/>
<protein>
    <submittedName>
        <fullName evidence="1">Uncharacterized protein</fullName>
    </submittedName>
</protein>
<evidence type="ECO:0000313" key="2">
    <source>
        <dbReference type="Proteomes" id="UP001159427"/>
    </source>
</evidence>
<organism evidence="1 2">
    <name type="scientific">Porites evermanni</name>
    <dbReference type="NCBI Taxonomy" id="104178"/>
    <lineage>
        <taxon>Eukaryota</taxon>
        <taxon>Metazoa</taxon>
        <taxon>Cnidaria</taxon>
        <taxon>Anthozoa</taxon>
        <taxon>Hexacorallia</taxon>
        <taxon>Scleractinia</taxon>
        <taxon>Fungiina</taxon>
        <taxon>Poritidae</taxon>
        <taxon>Porites</taxon>
    </lineage>
</organism>
<dbReference type="PANTHER" id="PTHR21228:SF40">
    <property type="entry name" value="LD45607P"/>
    <property type="match status" value="1"/>
</dbReference>
<comment type="caution">
    <text evidence="1">The sequence shown here is derived from an EMBL/GenBank/DDBJ whole genome shotgun (WGS) entry which is preliminary data.</text>
</comment>
<dbReference type="Proteomes" id="UP001159427">
    <property type="component" value="Unassembled WGS sequence"/>
</dbReference>
<keyword evidence="2" id="KW-1185">Reference proteome</keyword>
<sequence>MQDGGRGVACGLVASFHFIFEGECFKETRRKDFLVIDLIEPTKMLLVSGLKSLHTGLRGLGLYLFEFQKYPLRSFQKLNNSYSISRTPKQIYGEATNLGNSICFVNPPCKFSTSQSTNQSRYIRNLDKKIRVLKTVEEHLELLRKFCKSVYTSDRVTILCRIAKITEGDKRERLLLEVERRKSQRGQYSEYMESLECISKGISRCNAWHLANLMWALGKIHEKDHKLVALCEREILLRGITSFNNAEICQIINGCKNLNLVSSDMFAKIEETILNEDASIHDFEVYELSGMLASYSKTGNGSAKLFNTFLKEILSRDLSKIGYRALAEFVWSFAKRDFVADSLFHKVEEEIIRRGISDLDNASFSKVLWAFTKAGCGSKRLFYHLDNELVSKGLKQFDSGVLIEILWSFTKRNATDARVFDLVEEEVLNLGVHKFKTHQLVRILFSFVSAQRHNPLLASEIESELCLRDILQFTSGDLCQIAWSLGKAGKSDSKLFDIIEAQIYHRGLQELPLKENHLLMLMRGFIEAKRGTRRLFECLTHFFTETDFRCFRESEICECVWCFSEAGFKSGALFDSLEKEILNRDKYFFSSRQIAFIKEGFQRVGKGSRELFAM</sequence>
<gene>
    <name evidence="1" type="ORF">PEVE_00037706</name>
</gene>
<accession>A0ABN8MN10</accession>
<dbReference type="EMBL" id="CALNXI010000623">
    <property type="protein sequence ID" value="CAH3030270.1"/>
    <property type="molecule type" value="Genomic_DNA"/>
</dbReference>
<name>A0ABN8MN10_9CNID</name>
<dbReference type="PANTHER" id="PTHR21228">
    <property type="entry name" value="FAST LEU-RICH DOMAIN-CONTAINING"/>
    <property type="match status" value="1"/>
</dbReference>
<evidence type="ECO:0000313" key="1">
    <source>
        <dbReference type="EMBL" id="CAH3030270.1"/>
    </source>
</evidence>